<keyword evidence="5" id="KW-1185">Reference proteome</keyword>
<evidence type="ECO:0000259" key="3">
    <source>
        <dbReference type="Pfam" id="PF18962"/>
    </source>
</evidence>
<sequence>MRKIYVLICCCFLSIFSFSQNAGELFTEFGTNGKVNTNIGQADYTVVSQFIQNDGKILIFGNIENREISETFVLRLNADGSLDTSFDTDGKLELDQMEFAVKVLTQSDGKILLGGNVEGNPVFMRLLANGELDSTFGNNGLINETGTNFDRGLNDFAIQSDGKILALSNFNSGSQDYRVLRYNTNGLADTSFGNNGSITTDIGNTEFSKCIILQPDGKFLVGGTTLISSIPNIFIARYNSNGTLDNSFNSNGRRVFSYTLINNFFNLDIQSDGKIVFVFSNYTSSVPRINVVRLNSNSSLDTTFATNGIIANTAPNNFGNGIAKFKILSEGKFLIVCNTSPVVNGNSNNNILIHRLNSNGSLDTTLNGNGFLEYSYFSYNDVARDFSTIGNQVLITGNTEETLLLNKIAISKINNNGSFDNTFNVDGRLFYFFSKFAYDESTCSVKQNDGKVILAGISHVNGNEVLSACRYNIDGSIDTTFGSNGFFTYNNLFSDTVKGIKVDSNGKIVIVSGQTFIKLLRLNSNGTVDTTFGTNGFANFNSSSFSSGNDLKILNDNSILVVGTTTTNTGQSLTTDFFLAKVDNNGNLVQSFGTNGSTTLTSTANFDELLKVDTLSDGKIITIGTFQNTNGNADIVVFKCNANGSLDTSFNTTGIFTIGIPNSADSPVSLAIQSDDKIMIADNYNNLSNSLLFRLNPNGSLDTTFDIDGIIYLDPTKISYTSSILPIINNKFIISGTLGAEDNDFIVAKFNNNGSVDNGFGSNGYSSVDFFNNYDLPSNVLISNDNNIILTGVTIVNNETFDFAICKLYLENELSNNDIINKPVSLFYPNPATDIIYLSDDVKDVEIVNIQGKKINSIINHNTIQLDHLETGIYILQMKLENGTTINQKLIRK</sequence>
<name>A0A4R6Q8C7_9FLAO</name>
<feature type="signal peptide" evidence="2">
    <location>
        <begin position="1"/>
        <end position="22"/>
    </location>
</feature>
<dbReference type="InterPro" id="IPR013431">
    <property type="entry name" value="Delta_60_rpt"/>
</dbReference>
<reference evidence="4 5" key="1">
    <citation type="submission" date="2019-03" db="EMBL/GenBank/DDBJ databases">
        <title>Genomic Encyclopedia of Archaeal and Bacterial Type Strains, Phase II (KMG-II): from individual species to whole genera.</title>
        <authorList>
            <person name="Goeker M."/>
        </authorList>
    </citation>
    <scope>NUCLEOTIDE SEQUENCE [LARGE SCALE GENOMIC DNA]</scope>
    <source>
        <strain evidence="4 5">DSM 25687</strain>
    </source>
</reference>
<comment type="caution">
    <text evidence="4">The sequence shown here is derived from an EMBL/GenBank/DDBJ whole genome shotgun (WGS) entry which is preliminary data.</text>
</comment>
<feature type="domain" description="Secretion system C-terminal sorting" evidence="3">
    <location>
        <begin position="828"/>
        <end position="891"/>
    </location>
</feature>
<keyword evidence="1 2" id="KW-0732">Signal</keyword>
<dbReference type="NCBIfam" id="TIGR02608">
    <property type="entry name" value="delta_60_rpt"/>
    <property type="match status" value="13"/>
</dbReference>
<dbReference type="SUPFAM" id="SSF82171">
    <property type="entry name" value="DPP6 N-terminal domain-like"/>
    <property type="match status" value="1"/>
</dbReference>
<evidence type="ECO:0000313" key="4">
    <source>
        <dbReference type="EMBL" id="TDP58814.1"/>
    </source>
</evidence>
<evidence type="ECO:0000313" key="5">
    <source>
        <dbReference type="Proteomes" id="UP000295260"/>
    </source>
</evidence>
<feature type="chain" id="PRO_5020613195" evidence="2">
    <location>
        <begin position="23"/>
        <end position="893"/>
    </location>
</feature>
<evidence type="ECO:0000256" key="1">
    <source>
        <dbReference type="ARBA" id="ARBA00022729"/>
    </source>
</evidence>
<dbReference type="NCBIfam" id="TIGR04183">
    <property type="entry name" value="Por_Secre_tail"/>
    <property type="match status" value="1"/>
</dbReference>
<dbReference type="InterPro" id="IPR026444">
    <property type="entry name" value="Secre_tail"/>
</dbReference>
<dbReference type="Pfam" id="PF17164">
    <property type="entry name" value="DUF5122"/>
    <property type="match status" value="11"/>
</dbReference>
<evidence type="ECO:0000256" key="2">
    <source>
        <dbReference type="SAM" id="SignalP"/>
    </source>
</evidence>
<protein>
    <submittedName>
        <fullName evidence="4">Putative delta-60 repeat protein/predicted secreted protein (Por secretion system target)</fullName>
    </submittedName>
</protein>
<dbReference type="Gene3D" id="2.80.10.50">
    <property type="match status" value="5"/>
</dbReference>
<organism evidence="4 5">
    <name type="scientific">Flavobacterium dankookense</name>
    <dbReference type="NCBI Taxonomy" id="706186"/>
    <lineage>
        <taxon>Bacteria</taxon>
        <taxon>Pseudomonadati</taxon>
        <taxon>Bacteroidota</taxon>
        <taxon>Flavobacteriia</taxon>
        <taxon>Flavobacteriales</taxon>
        <taxon>Flavobacteriaceae</taxon>
        <taxon>Flavobacterium</taxon>
    </lineage>
</organism>
<dbReference type="Proteomes" id="UP000295260">
    <property type="component" value="Unassembled WGS sequence"/>
</dbReference>
<proteinExistence type="predicted"/>
<dbReference type="AlphaFoldDB" id="A0A4R6Q8C7"/>
<accession>A0A4R6Q8C7</accession>
<dbReference type="RefSeq" id="WP_133533305.1">
    <property type="nucleotide sequence ID" value="NZ_SNXR01000014.1"/>
</dbReference>
<gene>
    <name evidence="4" type="ORF">BC748_2054</name>
</gene>
<dbReference type="OrthoDB" id="9805017at2"/>
<dbReference type="SUPFAM" id="SSF63829">
    <property type="entry name" value="Calcium-dependent phosphotriesterase"/>
    <property type="match status" value="1"/>
</dbReference>
<dbReference type="Pfam" id="PF18962">
    <property type="entry name" value="Por_Secre_tail"/>
    <property type="match status" value="1"/>
</dbReference>
<dbReference type="EMBL" id="SNXR01000014">
    <property type="protein sequence ID" value="TDP58814.1"/>
    <property type="molecule type" value="Genomic_DNA"/>
</dbReference>